<proteinExistence type="predicted"/>
<evidence type="ECO:0000256" key="1">
    <source>
        <dbReference type="SAM" id="MobiDB-lite"/>
    </source>
</evidence>
<reference evidence="2" key="2">
    <citation type="journal article" date="2015" name="Fish Shellfish Immunol.">
        <title>Early steps in the European eel (Anguilla anguilla)-Vibrio vulnificus interaction in the gills: Role of the RtxA13 toxin.</title>
        <authorList>
            <person name="Callol A."/>
            <person name="Pajuelo D."/>
            <person name="Ebbesson L."/>
            <person name="Teles M."/>
            <person name="MacKenzie S."/>
            <person name="Amaro C."/>
        </authorList>
    </citation>
    <scope>NUCLEOTIDE SEQUENCE</scope>
</reference>
<reference evidence="2" key="1">
    <citation type="submission" date="2014-11" db="EMBL/GenBank/DDBJ databases">
        <authorList>
            <person name="Amaro Gonzalez C."/>
        </authorList>
    </citation>
    <scope>NUCLEOTIDE SEQUENCE</scope>
</reference>
<name>A0A0E9RV76_ANGAN</name>
<accession>A0A0E9RV76</accession>
<feature type="region of interest" description="Disordered" evidence="1">
    <location>
        <begin position="1"/>
        <end position="20"/>
    </location>
</feature>
<protein>
    <submittedName>
        <fullName evidence="2">Uncharacterized protein</fullName>
    </submittedName>
</protein>
<dbReference type="AlphaFoldDB" id="A0A0E9RV76"/>
<evidence type="ECO:0000313" key="2">
    <source>
        <dbReference type="EMBL" id="JAH32375.1"/>
    </source>
</evidence>
<dbReference type="EMBL" id="GBXM01076202">
    <property type="protein sequence ID" value="JAH32375.1"/>
    <property type="molecule type" value="Transcribed_RNA"/>
</dbReference>
<feature type="compositionally biased region" description="Basic and acidic residues" evidence="1">
    <location>
        <begin position="10"/>
        <end position="20"/>
    </location>
</feature>
<sequence>MGKQVTSKSADLKWSDRIMS</sequence>
<organism evidence="2">
    <name type="scientific">Anguilla anguilla</name>
    <name type="common">European freshwater eel</name>
    <name type="synonym">Muraena anguilla</name>
    <dbReference type="NCBI Taxonomy" id="7936"/>
    <lineage>
        <taxon>Eukaryota</taxon>
        <taxon>Metazoa</taxon>
        <taxon>Chordata</taxon>
        <taxon>Craniata</taxon>
        <taxon>Vertebrata</taxon>
        <taxon>Euteleostomi</taxon>
        <taxon>Actinopterygii</taxon>
        <taxon>Neopterygii</taxon>
        <taxon>Teleostei</taxon>
        <taxon>Anguilliformes</taxon>
        <taxon>Anguillidae</taxon>
        <taxon>Anguilla</taxon>
    </lineage>
</organism>